<keyword evidence="1" id="KW-0175">Coiled coil</keyword>
<feature type="transmembrane region" description="Helical" evidence="3">
    <location>
        <begin position="541"/>
        <end position="559"/>
    </location>
</feature>
<gene>
    <name evidence="4" type="ORF">PFAG_02678</name>
</gene>
<feature type="compositionally biased region" description="Basic and acidic residues" evidence="2">
    <location>
        <begin position="184"/>
        <end position="200"/>
    </location>
</feature>
<dbReference type="Proteomes" id="UP000030666">
    <property type="component" value="Unassembled WGS sequence"/>
</dbReference>
<evidence type="ECO:0000256" key="3">
    <source>
        <dbReference type="SAM" id="Phobius"/>
    </source>
</evidence>
<evidence type="ECO:0008006" key="5">
    <source>
        <dbReference type="Google" id="ProtNLM"/>
    </source>
</evidence>
<evidence type="ECO:0000256" key="1">
    <source>
        <dbReference type="SAM" id="Coils"/>
    </source>
</evidence>
<feature type="coiled-coil region" evidence="1">
    <location>
        <begin position="466"/>
        <end position="493"/>
    </location>
</feature>
<dbReference type="AlphaFoldDB" id="W7FIM1"/>
<organism evidence="4">
    <name type="scientific">Plasmodium falciparum Santa Lucia</name>
    <dbReference type="NCBI Taxonomy" id="478859"/>
    <lineage>
        <taxon>Eukaryota</taxon>
        <taxon>Sar</taxon>
        <taxon>Alveolata</taxon>
        <taxon>Apicomplexa</taxon>
        <taxon>Aconoidasida</taxon>
        <taxon>Haemosporida</taxon>
        <taxon>Plasmodiidae</taxon>
        <taxon>Plasmodium</taxon>
        <taxon>Plasmodium (Laverania)</taxon>
    </lineage>
</organism>
<feature type="compositionally biased region" description="Polar residues" evidence="2">
    <location>
        <begin position="201"/>
        <end position="211"/>
    </location>
</feature>
<dbReference type="EMBL" id="KE123494">
    <property type="protein sequence ID" value="EUT85970.1"/>
    <property type="molecule type" value="Genomic_DNA"/>
</dbReference>
<keyword evidence="3" id="KW-0472">Membrane</keyword>
<keyword evidence="3" id="KW-0812">Transmembrane</keyword>
<keyword evidence="3" id="KW-1133">Transmembrane helix</keyword>
<evidence type="ECO:0000313" key="4">
    <source>
        <dbReference type="EMBL" id="EUT85970.1"/>
    </source>
</evidence>
<feature type="transmembrane region" description="Helical" evidence="3">
    <location>
        <begin position="519"/>
        <end position="535"/>
    </location>
</feature>
<protein>
    <recommendedName>
        <fullName evidence="5">EMP1-trafficking protein</fullName>
    </recommendedName>
</protein>
<name>W7FIM1_PLAFA</name>
<feature type="compositionally biased region" description="Polar residues" evidence="2">
    <location>
        <begin position="139"/>
        <end position="168"/>
    </location>
</feature>
<dbReference type="OrthoDB" id="380273at2759"/>
<proteinExistence type="predicted"/>
<feature type="region of interest" description="Disordered" evidence="2">
    <location>
        <begin position="338"/>
        <end position="370"/>
    </location>
</feature>
<accession>W7FIM1</accession>
<feature type="compositionally biased region" description="Basic residues" evidence="2">
    <location>
        <begin position="352"/>
        <end position="363"/>
    </location>
</feature>
<evidence type="ECO:0000256" key="2">
    <source>
        <dbReference type="SAM" id="MobiDB-lite"/>
    </source>
</evidence>
<feature type="region of interest" description="Disordered" evidence="2">
    <location>
        <begin position="139"/>
        <end position="212"/>
    </location>
</feature>
<feature type="transmembrane region" description="Helical" evidence="3">
    <location>
        <begin position="17"/>
        <end position="37"/>
    </location>
</feature>
<reference evidence="4" key="1">
    <citation type="submission" date="2013-02" db="EMBL/GenBank/DDBJ databases">
        <title>The Genome Sequence of Plasmodium falciparum Santa Lucia.</title>
        <authorList>
            <consortium name="The Broad Institute Genome Sequencing Platform"/>
            <consortium name="The Broad Institute Genome Sequencing Center for Infectious Disease"/>
            <person name="Neafsey D."/>
            <person name="Cheeseman I."/>
            <person name="Volkman S."/>
            <person name="Adams J."/>
            <person name="Walker B."/>
            <person name="Young S.K."/>
            <person name="Zeng Q."/>
            <person name="Gargeya S."/>
            <person name="Fitzgerald M."/>
            <person name="Haas B."/>
            <person name="Abouelleil A."/>
            <person name="Alvarado L."/>
            <person name="Arachchi H.M."/>
            <person name="Berlin A.M."/>
            <person name="Chapman S.B."/>
            <person name="Dewar J."/>
            <person name="Goldberg J."/>
            <person name="Griggs A."/>
            <person name="Gujja S."/>
            <person name="Hansen M."/>
            <person name="Howarth C."/>
            <person name="Imamovic A."/>
            <person name="Larimer J."/>
            <person name="McCowan C."/>
            <person name="Murphy C."/>
            <person name="Neiman D."/>
            <person name="Pearson M."/>
            <person name="Priest M."/>
            <person name="Roberts A."/>
            <person name="Saif S."/>
            <person name="Shea T."/>
            <person name="Sisk P."/>
            <person name="Sykes S."/>
            <person name="Wortman J."/>
            <person name="Nusbaum C."/>
            <person name="Birren B."/>
        </authorList>
    </citation>
    <scope>NUCLEOTIDE SEQUENCE [LARGE SCALE GENOMIC DNA]</scope>
    <source>
        <strain evidence="4">Santa Lucia</strain>
    </source>
</reference>
<sequence length="569" mass="66088">MENIINKKNTNGGNSNIFVLLKYSIYTILLWIVTITYNNYTYNGYNNDGSKQVRCKRLLSEPAVEFDTIFDVFKESFLDQMGCSDQDKDEIKNAMKIYYDNIDMNALSNEIQTNDNFFNEFGNDVNSINKIMKTDITNEQGTSADNNTTENNVSTSQVDEQPEASTSGVERMKERSNLFANNLTEEKNDTGDIKKEENKSKPSQLDGNNHKNCGGLRYKRLLAEPIFGFDVMYDLFKDNFLEQIGYNDAQKNELKVSMKSFFQSSNSQEYTYSRREDNIHSISKSNVTNVKSVKFEEPQDEKNLITIEEIKADNNDSKEKKNEITNINVDEKKDLESVISSEEEKTPTSNNIRKKRKTKRSHKNKDSNTSYDNIELNKILKDDNIEVNKTLKEDNIEVNNTLEEDNIEVNNTLKEDNIEVEKLIDENREIILSEKIYEFLYSNLEILCIYINIKKNIIKKGETLRKKEDNIEVEKLIDENRELIKKESIYKNKLKEEPVEKGIKRKNYLFLILEKAKEIPPGVIVGLFSIFYVALGENRSSLILLIVIFILTVHTYLEVKRICRFLNID</sequence>